<dbReference type="NCBIfam" id="TIGR00696">
    <property type="entry name" value="wecG_tagA_cpsF"/>
    <property type="match status" value="1"/>
</dbReference>
<dbReference type="CDD" id="cd06533">
    <property type="entry name" value="Glyco_transf_WecG_TagA"/>
    <property type="match status" value="1"/>
</dbReference>
<gene>
    <name evidence="3" type="ORF">R1CP_08540</name>
</gene>
<sequence length="276" mass="30751">MVREIAVPSQASAYEVAIVRDGAQTMRTMVALRIKGATIPFNLTSLDQVSRLLAEDVPINWHTVITPNLHHIYLLRRDPALLEIYRETEILLPDGWPVASVLSRIAGRRIERVAGSDILERLLESPGRQRPLVLVGGRGEEELAVIRARAEAREWKVFTEPASFREVEDVHSRRNLMARIAESGSGGVVILGLGAPKQETFANELKAHAGAGFILCLGMAINFSAGAVQRAPRWVQKCNIEWIHRISQEPARLFPRYARDAQALIPLVIDNYRGFA</sequence>
<dbReference type="Proteomes" id="UP000186108">
    <property type="component" value="Chromosome"/>
</dbReference>
<dbReference type="Pfam" id="PF03808">
    <property type="entry name" value="Glyco_tran_WecG"/>
    <property type="match status" value="1"/>
</dbReference>
<evidence type="ECO:0008006" key="5">
    <source>
        <dbReference type="Google" id="ProtNLM"/>
    </source>
</evidence>
<proteinExistence type="predicted"/>
<organism evidence="3 4">
    <name type="scientific">Rhodococcus opacus</name>
    <name type="common">Nocardia opaca</name>
    <dbReference type="NCBI Taxonomy" id="37919"/>
    <lineage>
        <taxon>Bacteria</taxon>
        <taxon>Bacillati</taxon>
        <taxon>Actinomycetota</taxon>
        <taxon>Actinomycetes</taxon>
        <taxon>Mycobacteriales</taxon>
        <taxon>Nocardiaceae</taxon>
        <taxon>Rhodococcus</taxon>
    </lineage>
</organism>
<dbReference type="InterPro" id="IPR004629">
    <property type="entry name" value="WecG_TagA_CpsF"/>
</dbReference>
<accession>A0A1B1K1H6</accession>
<evidence type="ECO:0000256" key="2">
    <source>
        <dbReference type="ARBA" id="ARBA00022679"/>
    </source>
</evidence>
<evidence type="ECO:0000256" key="1">
    <source>
        <dbReference type="ARBA" id="ARBA00022676"/>
    </source>
</evidence>
<name>A0A1B1K1H6_RHOOP</name>
<reference evidence="3 4" key="1">
    <citation type="submission" date="2014-07" db="EMBL/GenBank/DDBJ databases">
        <authorList>
            <person name="Zhang J.E."/>
            <person name="Yang H."/>
            <person name="Guo J."/>
            <person name="Deng Z."/>
            <person name="Luo H."/>
            <person name="Luo M."/>
            <person name="Zhao B."/>
        </authorList>
    </citation>
    <scope>NUCLEOTIDE SEQUENCE [LARGE SCALE GENOMIC DNA]</scope>
    <source>
        <strain evidence="3 4">1CP</strain>
    </source>
</reference>
<keyword evidence="1" id="KW-0328">Glycosyltransferase</keyword>
<dbReference type="PANTHER" id="PTHR34136:SF1">
    <property type="entry name" value="UDP-N-ACETYL-D-MANNOSAMINURONIC ACID TRANSFERASE"/>
    <property type="match status" value="1"/>
</dbReference>
<dbReference type="PANTHER" id="PTHR34136">
    <property type="match status" value="1"/>
</dbReference>
<protein>
    <recommendedName>
        <fullName evidence="5">Glycosyltransferase</fullName>
    </recommendedName>
</protein>
<dbReference type="EMBL" id="CP009111">
    <property type="protein sequence ID" value="ANS26428.1"/>
    <property type="molecule type" value="Genomic_DNA"/>
</dbReference>
<dbReference type="AlphaFoldDB" id="A0A1B1K1H6"/>
<dbReference type="GO" id="GO:0016758">
    <property type="term" value="F:hexosyltransferase activity"/>
    <property type="evidence" value="ECO:0007669"/>
    <property type="project" value="TreeGrafter"/>
</dbReference>
<keyword evidence="2" id="KW-0808">Transferase</keyword>
<evidence type="ECO:0000313" key="4">
    <source>
        <dbReference type="Proteomes" id="UP000186108"/>
    </source>
</evidence>
<evidence type="ECO:0000313" key="3">
    <source>
        <dbReference type="EMBL" id="ANS26428.1"/>
    </source>
</evidence>